<protein>
    <recommendedName>
        <fullName evidence="2">VOC domain-containing protein</fullName>
    </recommendedName>
</protein>
<dbReference type="EMBL" id="SMRT01000003">
    <property type="protein sequence ID" value="TDF98825.1"/>
    <property type="molecule type" value="Genomic_DNA"/>
</dbReference>
<name>A0A4R5KUS4_9BACL</name>
<accession>A0A4R5KUS4</accession>
<dbReference type="GO" id="GO:0046872">
    <property type="term" value="F:metal ion binding"/>
    <property type="evidence" value="ECO:0007669"/>
    <property type="project" value="UniProtKB-KW"/>
</dbReference>
<sequence length="275" mass="30684">MQCHYRLQEEKTMITELNHVGIVAGAVEENLNFYVDILGGKVVNEGYIEASNTKCIYVQLASGIIELLCRGNEKDRVNLGLNHVCFLTDDLDGDYEKLLAAGFVFTSPPKVAGSGDGRLTFLTDSIGTRVELIQRDQSYKNPKVEGRILSFDHISLSAHDLQAAESFYTEKMGMKELKRMRVDATDLTMVYLNYGEDVIELLNRPNQQPVSPPIGHIALRVDNVDEMGEYLASRGVEILQGFPKQAGTGIGRITMVKDPNGARIEFVDRKDLREL</sequence>
<dbReference type="SUPFAM" id="SSF54593">
    <property type="entry name" value="Glyoxalase/Bleomycin resistance protein/Dihydroxybiphenyl dioxygenase"/>
    <property type="match status" value="2"/>
</dbReference>
<dbReference type="OrthoDB" id="9796521at2"/>
<dbReference type="PANTHER" id="PTHR43048">
    <property type="entry name" value="METHYLMALONYL-COA EPIMERASE"/>
    <property type="match status" value="1"/>
</dbReference>
<feature type="domain" description="VOC" evidence="2">
    <location>
        <begin position="16"/>
        <end position="135"/>
    </location>
</feature>
<evidence type="ECO:0000259" key="2">
    <source>
        <dbReference type="PROSITE" id="PS51819"/>
    </source>
</evidence>
<dbReference type="InterPro" id="IPR004360">
    <property type="entry name" value="Glyas_Fos-R_dOase_dom"/>
</dbReference>
<dbReference type="PROSITE" id="PS51819">
    <property type="entry name" value="VOC"/>
    <property type="match status" value="2"/>
</dbReference>
<organism evidence="3 4">
    <name type="scientific">Paenibacillus piri</name>
    <dbReference type="NCBI Taxonomy" id="2547395"/>
    <lineage>
        <taxon>Bacteria</taxon>
        <taxon>Bacillati</taxon>
        <taxon>Bacillota</taxon>
        <taxon>Bacilli</taxon>
        <taxon>Bacillales</taxon>
        <taxon>Paenibacillaceae</taxon>
        <taxon>Paenibacillus</taxon>
    </lineage>
</organism>
<dbReference type="InterPro" id="IPR037523">
    <property type="entry name" value="VOC_core"/>
</dbReference>
<feature type="domain" description="VOC" evidence="2">
    <location>
        <begin position="150"/>
        <end position="269"/>
    </location>
</feature>
<dbReference type="GO" id="GO:0046491">
    <property type="term" value="P:L-methylmalonyl-CoA metabolic process"/>
    <property type="evidence" value="ECO:0007669"/>
    <property type="project" value="TreeGrafter"/>
</dbReference>
<dbReference type="InterPro" id="IPR029068">
    <property type="entry name" value="Glyas_Bleomycin-R_OHBP_Dase"/>
</dbReference>
<dbReference type="Proteomes" id="UP000295636">
    <property type="component" value="Unassembled WGS sequence"/>
</dbReference>
<proteinExistence type="predicted"/>
<gene>
    <name evidence="3" type="ORF">E1757_09920</name>
</gene>
<comment type="caution">
    <text evidence="3">The sequence shown here is derived from an EMBL/GenBank/DDBJ whole genome shotgun (WGS) entry which is preliminary data.</text>
</comment>
<keyword evidence="4" id="KW-1185">Reference proteome</keyword>
<evidence type="ECO:0000313" key="3">
    <source>
        <dbReference type="EMBL" id="TDF98825.1"/>
    </source>
</evidence>
<dbReference type="GO" id="GO:0004493">
    <property type="term" value="F:methylmalonyl-CoA epimerase activity"/>
    <property type="evidence" value="ECO:0007669"/>
    <property type="project" value="TreeGrafter"/>
</dbReference>
<dbReference type="Gene3D" id="3.10.180.10">
    <property type="entry name" value="2,3-Dihydroxybiphenyl 1,2-Dioxygenase, domain 1"/>
    <property type="match status" value="2"/>
</dbReference>
<dbReference type="InterPro" id="IPR051785">
    <property type="entry name" value="MMCE/EMCE_epimerase"/>
</dbReference>
<dbReference type="Pfam" id="PF00903">
    <property type="entry name" value="Glyoxalase"/>
    <property type="match status" value="2"/>
</dbReference>
<keyword evidence="1" id="KW-0479">Metal-binding</keyword>
<dbReference type="PANTHER" id="PTHR43048:SF3">
    <property type="entry name" value="METHYLMALONYL-COA EPIMERASE, MITOCHONDRIAL"/>
    <property type="match status" value="1"/>
</dbReference>
<evidence type="ECO:0000256" key="1">
    <source>
        <dbReference type="ARBA" id="ARBA00022723"/>
    </source>
</evidence>
<evidence type="ECO:0000313" key="4">
    <source>
        <dbReference type="Proteomes" id="UP000295636"/>
    </source>
</evidence>
<dbReference type="AlphaFoldDB" id="A0A4R5KUS4"/>
<reference evidence="3 4" key="1">
    <citation type="submission" date="2019-03" db="EMBL/GenBank/DDBJ databases">
        <title>This is whole genome sequence of Paenibacillus sp MS74 strain.</title>
        <authorList>
            <person name="Trinh H.N."/>
        </authorList>
    </citation>
    <scope>NUCLEOTIDE SEQUENCE [LARGE SCALE GENOMIC DNA]</scope>
    <source>
        <strain evidence="3 4">MS74</strain>
    </source>
</reference>